<gene>
    <name evidence="2" type="ORF">AVDCRST_MAG86-488</name>
</gene>
<evidence type="ECO:0000259" key="1">
    <source>
        <dbReference type="Pfam" id="PF01593"/>
    </source>
</evidence>
<dbReference type="PRINTS" id="PR00419">
    <property type="entry name" value="ADXRDTASE"/>
</dbReference>
<protein>
    <submittedName>
        <fullName evidence="2">Oxidoreductase, FAD-binding</fullName>
    </submittedName>
</protein>
<proteinExistence type="predicted"/>
<dbReference type="Pfam" id="PF01593">
    <property type="entry name" value="Amino_oxidase"/>
    <property type="match status" value="1"/>
</dbReference>
<accession>A0A6J4UUL5</accession>
<dbReference type="InterPro" id="IPR002937">
    <property type="entry name" value="Amino_oxidase"/>
</dbReference>
<dbReference type="PANTHER" id="PTHR42841">
    <property type="entry name" value="AMINE OXIDASE"/>
    <property type="match status" value="1"/>
</dbReference>
<feature type="domain" description="Amine oxidase" evidence="1">
    <location>
        <begin position="13"/>
        <end position="407"/>
    </location>
</feature>
<dbReference type="SUPFAM" id="SSF51905">
    <property type="entry name" value="FAD/NAD(P)-binding domain"/>
    <property type="match status" value="1"/>
</dbReference>
<dbReference type="InterPro" id="IPR036188">
    <property type="entry name" value="FAD/NAD-bd_sf"/>
</dbReference>
<dbReference type="EMBL" id="CADCWP010000034">
    <property type="protein sequence ID" value="CAA9559497.1"/>
    <property type="molecule type" value="Genomic_DNA"/>
</dbReference>
<dbReference type="GO" id="GO:0016491">
    <property type="term" value="F:oxidoreductase activity"/>
    <property type="evidence" value="ECO:0007669"/>
    <property type="project" value="InterPro"/>
</dbReference>
<sequence length="416" mass="45030">MRGVRVVVVGAGLAGLTAARLLRRAGVEVRVLEARAQVGGRVRSLTHDGFTLDAGFQVLFTAYPAVRRNLDLTRLDLVTLPPAAVICRGNLRETVGRDPGSLLATVQAKSFSWPDRARVLRLAASLKSVSPAHLLLGDDEPTRDFLRRYGFSEQVIARFFAPFFGGIFLKRELSTSALLFRYYFRMLLDGAIALPRGGIGRLTQQLSEDLNVTLRTRVDRLTPHAGGVMVETGVEKLEATYVVVATDPPEIERLTGVAVPSAGVGSSYLYYAAEVQLDAEPRLLLNAGQGYVNNALWLSNVNPYLAPPGQHLLAVTALGAEGLDDEVLDRRVRLELAAWYGEAAGQLRLLRVIRLPFAQFAQPPGFSKALADNETPLRNVYLASEATSMSSVQGAMESGERAAALILGRGVRARGA</sequence>
<reference evidence="2" key="1">
    <citation type="submission" date="2020-02" db="EMBL/GenBank/DDBJ databases">
        <authorList>
            <person name="Meier V. D."/>
        </authorList>
    </citation>
    <scope>NUCLEOTIDE SEQUENCE</scope>
    <source>
        <strain evidence="2">AVDCRST_MAG86</strain>
    </source>
</reference>
<dbReference type="Gene3D" id="3.50.50.60">
    <property type="entry name" value="FAD/NAD(P)-binding domain"/>
    <property type="match status" value="2"/>
</dbReference>
<name>A0A6J4UUL5_9DEIN</name>
<dbReference type="AlphaFoldDB" id="A0A6J4UUL5"/>
<evidence type="ECO:0000313" key="2">
    <source>
        <dbReference type="EMBL" id="CAA9559497.1"/>
    </source>
</evidence>
<organism evidence="2">
    <name type="scientific">uncultured Truepera sp</name>
    <dbReference type="NCBI Taxonomy" id="543023"/>
    <lineage>
        <taxon>Bacteria</taxon>
        <taxon>Thermotogati</taxon>
        <taxon>Deinococcota</taxon>
        <taxon>Deinococci</taxon>
        <taxon>Trueperales</taxon>
        <taxon>Trueperaceae</taxon>
        <taxon>Truepera</taxon>
        <taxon>environmental samples</taxon>
    </lineage>
</organism>